<gene>
    <name evidence="4" type="ORF">H7U19_00470</name>
</gene>
<dbReference type="PANTHER" id="PTHR10587">
    <property type="entry name" value="GLYCOSYL TRANSFERASE-RELATED"/>
    <property type="match status" value="1"/>
</dbReference>
<evidence type="ECO:0000259" key="3">
    <source>
        <dbReference type="PROSITE" id="PS51677"/>
    </source>
</evidence>
<dbReference type="AlphaFoldDB" id="A0A923H6F9"/>
<feature type="domain" description="NodB homology" evidence="3">
    <location>
        <begin position="28"/>
        <end position="225"/>
    </location>
</feature>
<accession>A0A923H6F9</accession>
<evidence type="ECO:0000313" key="5">
    <source>
        <dbReference type="Proteomes" id="UP000656244"/>
    </source>
</evidence>
<dbReference type="CDD" id="cd10917">
    <property type="entry name" value="CE4_NodB_like_6s_7s"/>
    <property type="match status" value="1"/>
</dbReference>
<evidence type="ECO:0000256" key="2">
    <source>
        <dbReference type="ARBA" id="ARBA00022801"/>
    </source>
</evidence>
<dbReference type="GO" id="GO:0016020">
    <property type="term" value="C:membrane"/>
    <property type="evidence" value="ECO:0007669"/>
    <property type="project" value="TreeGrafter"/>
</dbReference>
<keyword evidence="2" id="KW-0378">Hydrolase</keyword>
<proteinExistence type="predicted"/>
<dbReference type="Gene3D" id="3.20.20.370">
    <property type="entry name" value="Glycoside hydrolase/deacetylase"/>
    <property type="match status" value="1"/>
</dbReference>
<dbReference type="PANTHER" id="PTHR10587:SF133">
    <property type="entry name" value="CHITIN DEACETYLASE 1-RELATED"/>
    <property type="match status" value="1"/>
</dbReference>
<dbReference type="RefSeq" id="WP_186557876.1">
    <property type="nucleotide sequence ID" value="NZ_JACNMF010000001.1"/>
</dbReference>
<reference evidence="4" key="1">
    <citation type="submission" date="2020-08" db="EMBL/GenBank/DDBJ databases">
        <title>Hyunsoonleella sp. strain SJ7 genome sequencing and assembly.</title>
        <authorList>
            <person name="Kim I."/>
        </authorList>
    </citation>
    <scope>NUCLEOTIDE SEQUENCE</scope>
    <source>
        <strain evidence="4">SJ7</strain>
    </source>
</reference>
<name>A0A923H6F9_9FLAO</name>
<dbReference type="InterPro" id="IPR050248">
    <property type="entry name" value="Polysacc_deacetylase_ArnD"/>
</dbReference>
<dbReference type="Proteomes" id="UP000656244">
    <property type="component" value="Unassembled WGS sequence"/>
</dbReference>
<protein>
    <submittedName>
        <fullName evidence="4">Polysaccharide deacetylase family protein</fullName>
    </submittedName>
</protein>
<organism evidence="4 5">
    <name type="scientific">Hyunsoonleella aquatilis</name>
    <dbReference type="NCBI Taxonomy" id="2762758"/>
    <lineage>
        <taxon>Bacteria</taxon>
        <taxon>Pseudomonadati</taxon>
        <taxon>Bacteroidota</taxon>
        <taxon>Flavobacteriia</taxon>
        <taxon>Flavobacteriales</taxon>
        <taxon>Flavobacteriaceae</taxon>
    </lineage>
</organism>
<dbReference type="InterPro" id="IPR011330">
    <property type="entry name" value="Glyco_hydro/deAcase_b/a-brl"/>
</dbReference>
<evidence type="ECO:0000256" key="1">
    <source>
        <dbReference type="ARBA" id="ARBA00022723"/>
    </source>
</evidence>
<dbReference type="InterPro" id="IPR002509">
    <property type="entry name" value="NODB_dom"/>
</dbReference>
<keyword evidence="1" id="KW-0479">Metal-binding</keyword>
<dbReference type="Pfam" id="PF01522">
    <property type="entry name" value="Polysacc_deac_1"/>
    <property type="match status" value="1"/>
</dbReference>
<comment type="caution">
    <text evidence="4">The sequence shown here is derived from an EMBL/GenBank/DDBJ whole genome shotgun (WGS) entry which is preliminary data.</text>
</comment>
<dbReference type="GO" id="GO:0005975">
    <property type="term" value="P:carbohydrate metabolic process"/>
    <property type="evidence" value="ECO:0007669"/>
    <property type="project" value="InterPro"/>
</dbReference>
<evidence type="ECO:0000313" key="4">
    <source>
        <dbReference type="EMBL" id="MBC3756856.1"/>
    </source>
</evidence>
<dbReference type="GO" id="GO:0016810">
    <property type="term" value="F:hydrolase activity, acting on carbon-nitrogen (but not peptide) bonds"/>
    <property type="evidence" value="ECO:0007669"/>
    <property type="project" value="InterPro"/>
</dbReference>
<dbReference type="EMBL" id="JACNMF010000001">
    <property type="protein sequence ID" value="MBC3756856.1"/>
    <property type="molecule type" value="Genomic_DNA"/>
</dbReference>
<keyword evidence="5" id="KW-1185">Reference proteome</keyword>
<sequence length="228" mass="26168">MTIIPVKTPEVVKSLFPNYVWDIETSEKVLYLTFDDGPTPEITGWVLDELEKHNAKATFFCIGANIEKYPEIFQKVLKAGHRIGNHTQHHLKGWKFNTQDYLEDVKIAEGLLNSKFQKLNPKIHNKAIVNCKSPIVNLFRPPYGKIKREQGRKLIEMGYKIIMWDVLAFDWKKSVSPEECMDNVLSKATNGSIIVFHDSVKASKNMQYALPKVLAHFSAKGYKFEALE</sequence>
<dbReference type="GO" id="GO:0046872">
    <property type="term" value="F:metal ion binding"/>
    <property type="evidence" value="ECO:0007669"/>
    <property type="project" value="UniProtKB-KW"/>
</dbReference>
<dbReference type="SUPFAM" id="SSF88713">
    <property type="entry name" value="Glycoside hydrolase/deacetylase"/>
    <property type="match status" value="1"/>
</dbReference>
<dbReference type="PROSITE" id="PS51677">
    <property type="entry name" value="NODB"/>
    <property type="match status" value="1"/>
</dbReference>